<gene>
    <name evidence="1" type="ORF">STRMA_1386</name>
</gene>
<protein>
    <submittedName>
        <fullName evidence="1">Uncharacterized protein</fullName>
    </submittedName>
</protein>
<dbReference type="STRING" id="764298.STRMA_1386"/>
<dbReference type="EMBL" id="AEUW02000001">
    <property type="protein sequence ID" value="EHJ51947.1"/>
    <property type="molecule type" value="Genomic_DNA"/>
</dbReference>
<accession>G5JV01</accession>
<keyword evidence="2" id="KW-1185">Reference proteome</keyword>
<evidence type="ECO:0000313" key="2">
    <source>
        <dbReference type="Proteomes" id="UP000003573"/>
    </source>
</evidence>
<name>G5JV01_9STRE</name>
<reference evidence="1 2" key="1">
    <citation type="journal article" date="2014" name="Int. J. Syst. Evol. Microbiol.">
        <title>Phylogenomics and the dynamic genome evolution of the genus Streptococcus.</title>
        <authorList>
            <consortium name="The Broad Institute Genome Sequencing Platform"/>
            <person name="Richards V.P."/>
            <person name="Palmer S.R."/>
            <person name="Pavinski Bitar P.D."/>
            <person name="Qin X."/>
            <person name="Weinstock G.M."/>
            <person name="Highlander S.K."/>
            <person name="Town C.D."/>
            <person name="Burne R.A."/>
            <person name="Stanhope M.J."/>
        </authorList>
    </citation>
    <scope>NUCLEOTIDE SEQUENCE [LARGE SCALE GENOMIC DNA]</scope>
    <source>
        <strain evidence="1 2">NCTC 11558</strain>
    </source>
</reference>
<dbReference type="AlphaFoldDB" id="G5JV01"/>
<proteinExistence type="predicted"/>
<dbReference type="Proteomes" id="UP000003573">
    <property type="component" value="Unassembled WGS sequence"/>
</dbReference>
<sequence length="69" mass="7973">MKRGSSFFGRLYKTDKRRAFFCTIFQKRDLNAQFLEMRSLCSPFIVAAVDPALETVIANTYKAVFEITI</sequence>
<organism evidence="1 2">
    <name type="scientific">Streptococcus macacae NCTC 11558</name>
    <dbReference type="NCBI Taxonomy" id="764298"/>
    <lineage>
        <taxon>Bacteria</taxon>
        <taxon>Bacillati</taxon>
        <taxon>Bacillota</taxon>
        <taxon>Bacilli</taxon>
        <taxon>Lactobacillales</taxon>
        <taxon>Streptococcaceae</taxon>
        <taxon>Streptococcus</taxon>
    </lineage>
</organism>
<comment type="caution">
    <text evidence="1">The sequence shown here is derived from an EMBL/GenBank/DDBJ whole genome shotgun (WGS) entry which is preliminary data.</text>
</comment>
<evidence type="ECO:0000313" key="1">
    <source>
        <dbReference type="EMBL" id="EHJ51947.1"/>
    </source>
</evidence>